<keyword evidence="2" id="KW-1185">Reference proteome</keyword>
<dbReference type="AlphaFoldDB" id="A0A0N0BEV3"/>
<evidence type="ECO:0000313" key="1">
    <source>
        <dbReference type="EMBL" id="KOX72461.1"/>
    </source>
</evidence>
<dbReference type="EMBL" id="KQ435821">
    <property type="protein sequence ID" value="KOX72461.1"/>
    <property type="molecule type" value="Genomic_DNA"/>
</dbReference>
<organism evidence="1 2">
    <name type="scientific">Melipona quadrifasciata</name>
    <dbReference type="NCBI Taxonomy" id="166423"/>
    <lineage>
        <taxon>Eukaryota</taxon>
        <taxon>Metazoa</taxon>
        <taxon>Ecdysozoa</taxon>
        <taxon>Arthropoda</taxon>
        <taxon>Hexapoda</taxon>
        <taxon>Insecta</taxon>
        <taxon>Pterygota</taxon>
        <taxon>Neoptera</taxon>
        <taxon>Endopterygota</taxon>
        <taxon>Hymenoptera</taxon>
        <taxon>Apocrita</taxon>
        <taxon>Aculeata</taxon>
        <taxon>Apoidea</taxon>
        <taxon>Anthophila</taxon>
        <taxon>Apidae</taxon>
        <taxon>Melipona</taxon>
    </lineage>
</organism>
<gene>
    <name evidence="1" type="ORF">WN51_01561</name>
</gene>
<dbReference type="Proteomes" id="UP000053105">
    <property type="component" value="Unassembled WGS sequence"/>
</dbReference>
<evidence type="ECO:0000313" key="2">
    <source>
        <dbReference type="Proteomes" id="UP000053105"/>
    </source>
</evidence>
<reference evidence="1 2" key="1">
    <citation type="submission" date="2015-07" db="EMBL/GenBank/DDBJ databases">
        <title>The genome of Melipona quadrifasciata.</title>
        <authorList>
            <person name="Pan H."/>
            <person name="Kapheim K."/>
        </authorList>
    </citation>
    <scope>NUCLEOTIDE SEQUENCE [LARGE SCALE GENOMIC DNA]</scope>
    <source>
        <strain evidence="1">0111107301</strain>
        <tissue evidence="1">Whole body</tissue>
    </source>
</reference>
<name>A0A0N0BEV3_9HYME</name>
<protein>
    <submittedName>
        <fullName evidence="1">Uncharacterized protein</fullName>
    </submittedName>
</protein>
<sequence length="134" mass="15541">MIIEILLWGCLCIYTNEISKGKNLQNLWNNAGQNDYVNQKDRSKDVIMHKSYALLENDPLIVLSKIIDLYCIILPVAKIHKRRCVVIFNEYQSCSTTNVGIIPNNTSKYWLEHAKPVRLIILIIFPNKINLELQ</sequence>
<accession>A0A0N0BEV3</accession>
<proteinExistence type="predicted"/>